<evidence type="ECO:0000313" key="2">
    <source>
        <dbReference type="EMBL" id="TQM29151.1"/>
    </source>
</evidence>
<gene>
    <name evidence="2" type="ORF">FB390_0742</name>
</gene>
<dbReference type="EMBL" id="VFPG01000001">
    <property type="protein sequence ID" value="TQM29151.1"/>
    <property type="molecule type" value="Genomic_DNA"/>
</dbReference>
<reference evidence="2 3" key="1">
    <citation type="submission" date="2019-06" db="EMBL/GenBank/DDBJ databases">
        <title>Sequencing the genomes of 1000 actinobacteria strains.</title>
        <authorList>
            <person name="Klenk H.-P."/>
        </authorList>
    </citation>
    <scope>NUCLEOTIDE SEQUENCE [LARGE SCALE GENOMIC DNA]</scope>
    <source>
        <strain evidence="2 3">DSM 103495</strain>
    </source>
</reference>
<dbReference type="AlphaFoldDB" id="A0A543F5R7"/>
<feature type="transmembrane region" description="Helical" evidence="1">
    <location>
        <begin position="99"/>
        <end position="121"/>
    </location>
</feature>
<evidence type="ECO:0000313" key="3">
    <source>
        <dbReference type="Proteomes" id="UP000316331"/>
    </source>
</evidence>
<keyword evidence="1" id="KW-1133">Transmembrane helix</keyword>
<organism evidence="2 3">
    <name type="scientific">Nocardia bhagyanarayanae</name>
    <dbReference type="NCBI Taxonomy" id="1215925"/>
    <lineage>
        <taxon>Bacteria</taxon>
        <taxon>Bacillati</taxon>
        <taxon>Actinomycetota</taxon>
        <taxon>Actinomycetes</taxon>
        <taxon>Mycobacteriales</taxon>
        <taxon>Nocardiaceae</taxon>
        <taxon>Nocardia</taxon>
    </lineage>
</organism>
<keyword evidence="1" id="KW-0812">Transmembrane</keyword>
<sequence>MIRVEKTRGSVVLMTGTAPSRSAPAFGSPRSVTLAVTAFVVALLAGVGEALARTAMTLERSDADLPGLAVGLAVRFAIYLAVLAVVVRMARGDRVARLVLALGIGVLGLASLLAEPVTALLSGEAVSVTPSSLILGVLRATHVLAVLVAIPAMYAPDARAYFARRATV</sequence>
<name>A0A543F5R7_9NOCA</name>
<feature type="transmembrane region" description="Helical" evidence="1">
    <location>
        <begin position="133"/>
        <end position="155"/>
    </location>
</feature>
<keyword evidence="3" id="KW-1185">Reference proteome</keyword>
<keyword evidence="1" id="KW-0472">Membrane</keyword>
<comment type="caution">
    <text evidence="2">The sequence shown here is derived from an EMBL/GenBank/DDBJ whole genome shotgun (WGS) entry which is preliminary data.</text>
</comment>
<feature type="transmembrane region" description="Helical" evidence="1">
    <location>
        <begin position="68"/>
        <end position="87"/>
    </location>
</feature>
<protein>
    <submittedName>
        <fullName evidence="2">Uncharacterized protein</fullName>
    </submittedName>
</protein>
<accession>A0A543F5R7</accession>
<proteinExistence type="predicted"/>
<dbReference type="Proteomes" id="UP000316331">
    <property type="component" value="Unassembled WGS sequence"/>
</dbReference>
<evidence type="ECO:0000256" key="1">
    <source>
        <dbReference type="SAM" id="Phobius"/>
    </source>
</evidence>